<dbReference type="InterPro" id="IPR036866">
    <property type="entry name" value="RibonucZ/Hydroxyglut_hydro"/>
</dbReference>
<protein>
    <submittedName>
        <fullName evidence="2">Beta-lactamase</fullName>
    </submittedName>
</protein>
<dbReference type="Gene3D" id="3.60.15.10">
    <property type="entry name" value="Ribonuclease Z/Hydroxyacylglutathione hydrolase-like"/>
    <property type="match status" value="1"/>
</dbReference>
<evidence type="ECO:0000313" key="2">
    <source>
        <dbReference type="EMBL" id="PIT04145.1"/>
    </source>
</evidence>
<gene>
    <name evidence="2" type="ORF">TSA1_27775</name>
</gene>
<dbReference type="InterPro" id="IPR001279">
    <property type="entry name" value="Metallo-B-lactamas"/>
</dbReference>
<evidence type="ECO:0000313" key="3">
    <source>
        <dbReference type="Proteomes" id="UP000228930"/>
    </source>
</evidence>
<dbReference type="RefSeq" id="WP_100179265.1">
    <property type="nucleotide sequence ID" value="NZ_LFJC01000003.1"/>
</dbReference>
<evidence type="ECO:0000259" key="1">
    <source>
        <dbReference type="SMART" id="SM00849"/>
    </source>
</evidence>
<dbReference type="CDD" id="cd07732">
    <property type="entry name" value="metallo-hydrolase-like_MBL-fold"/>
    <property type="match status" value="1"/>
</dbReference>
<sequence>MTVRLTVHRSTQEIGGNCIEVVASDGSRLLLDIGRPLDGEGDAAGLLPTTLDLGGSPAAILISHPHQDHYGLLQAAPNEWSVHSGAATEKLVKLTAAIVGEPIIRDFHNWTSGHPFVVGPFTVTPFLTDHSAFDAYMLLIDVEGRRLLYSGDFRVHGRKGSLVSRLMSAPPPGIDVLLLEGTNLGADKPWMSEDELEAGFRKLFEETGGRVFVTWSAQNIDRTVTLYRACLKANRTLVIDLYTAEVLELLSEHANLPRPGWDQIKVVITSAFAQMYRAKGRDAFVARMADHGIAARQLNDEPARWVVMMRKSLMRDYARQNVAPGPDDAWSWSMWRGYLDGEGGRAVNASFAAGGARACHLHTSGHASPEDLLKFAQAMRAGCVVPIHGAAWDSHAEAFPAIRRLRDGEPLAI</sequence>
<dbReference type="PANTHER" id="PTHR43694:SF1">
    <property type="entry name" value="RIBONUCLEASE J"/>
    <property type="match status" value="1"/>
</dbReference>
<feature type="domain" description="Metallo-beta-lactamase" evidence="1">
    <location>
        <begin position="15"/>
        <end position="200"/>
    </location>
</feature>
<dbReference type="Pfam" id="PF00753">
    <property type="entry name" value="Lactamase_B"/>
    <property type="match status" value="1"/>
</dbReference>
<dbReference type="EMBL" id="LFJC01000003">
    <property type="protein sequence ID" value="PIT04145.1"/>
    <property type="molecule type" value="Genomic_DNA"/>
</dbReference>
<comment type="caution">
    <text evidence="2">The sequence shown here is derived from an EMBL/GenBank/DDBJ whole genome shotgun (WGS) entry which is preliminary data.</text>
</comment>
<reference evidence="2 3" key="1">
    <citation type="submission" date="2015-06" db="EMBL/GenBank/DDBJ databases">
        <title>Comparative genome analysis of nirS-carrying Bradyrhizobium sp. strains.</title>
        <authorList>
            <person name="Ishii S."/>
            <person name="Jang J."/>
            <person name="Nishizawa T."/>
            <person name="Senoo K."/>
        </authorList>
    </citation>
    <scope>NUCLEOTIDE SEQUENCE [LARGE SCALE GENOMIC DNA]</scope>
    <source>
        <strain evidence="2 3">TSA1</strain>
    </source>
</reference>
<dbReference type="AlphaFoldDB" id="A0A2M6UHZ1"/>
<dbReference type="Proteomes" id="UP000228930">
    <property type="component" value="Unassembled WGS sequence"/>
</dbReference>
<organism evidence="2 3">
    <name type="scientific">Bradyrhizobium nitroreducens</name>
    <dbReference type="NCBI Taxonomy" id="709803"/>
    <lineage>
        <taxon>Bacteria</taxon>
        <taxon>Pseudomonadati</taxon>
        <taxon>Pseudomonadota</taxon>
        <taxon>Alphaproteobacteria</taxon>
        <taxon>Hyphomicrobiales</taxon>
        <taxon>Nitrobacteraceae</taxon>
        <taxon>Bradyrhizobium</taxon>
    </lineage>
</organism>
<dbReference type="SUPFAM" id="SSF56281">
    <property type="entry name" value="Metallo-hydrolase/oxidoreductase"/>
    <property type="match status" value="1"/>
</dbReference>
<keyword evidence="3" id="KW-1185">Reference proteome</keyword>
<accession>A0A2M6UHZ1</accession>
<proteinExistence type="predicted"/>
<dbReference type="SMART" id="SM00849">
    <property type="entry name" value="Lactamase_B"/>
    <property type="match status" value="1"/>
</dbReference>
<name>A0A2M6UHZ1_9BRAD</name>
<dbReference type="PANTHER" id="PTHR43694">
    <property type="entry name" value="RIBONUCLEASE J"/>
    <property type="match status" value="1"/>
</dbReference>